<organism evidence="9 10">
    <name type="scientific">Winogradskyella maritima</name>
    <dbReference type="NCBI Taxonomy" id="1517766"/>
    <lineage>
        <taxon>Bacteria</taxon>
        <taxon>Pseudomonadati</taxon>
        <taxon>Bacteroidota</taxon>
        <taxon>Flavobacteriia</taxon>
        <taxon>Flavobacteriales</taxon>
        <taxon>Flavobacteriaceae</taxon>
        <taxon>Winogradskyella</taxon>
    </lineage>
</organism>
<comment type="caution">
    <text evidence="9">The sequence shown here is derived from an EMBL/GenBank/DDBJ whole genome shotgun (WGS) entry which is preliminary data.</text>
</comment>
<evidence type="ECO:0000256" key="8">
    <source>
        <dbReference type="RuleBase" id="RU362010"/>
    </source>
</evidence>
<evidence type="ECO:0000256" key="7">
    <source>
        <dbReference type="ARBA" id="ARBA00023136"/>
    </source>
</evidence>
<feature type="transmembrane region" description="Helical" evidence="8">
    <location>
        <begin position="336"/>
        <end position="356"/>
    </location>
</feature>
<keyword evidence="3 8" id="KW-0813">Transport</keyword>
<dbReference type="InterPro" id="IPR002523">
    <property type="entry name" value="MgTranspt_CorA/ZnTranspt_ZntB"/>
</dbReference>
<feature type="transmembrane region" description="Helical" evidence="8">
    <location>
        <begin position="304"/>
        <end position="324"/>
    </location>
</feature>
<evidence type="ECO:0000256" key="4">
    <source>
        <dbReference type="ARBA" id="ARBA00022475"/>
    </source>
</evidence>
<dbReference type="InterPro" id="IPR045861">
    <property type="entry name" value="CorA_cytoplasmic_dom"/>
</dbReference>
<keyword evidence="4 8" id="KW-1003">Cell membrane</keyword>
<evidence type="ECO:0000313" key="9">
    <source>
        <dbReference type="EMBL" id="MFC3875681.1"/>
    </source>
</evidence>
<dbReference type="PANTHER" id="PTHR46494">
    <property type="entry name" value="CORA FAMILY METAL ION TRANSPORTER (EUROFUNG)"/>
    <property type="match status" value="1"/>
</dbReference>
<keyword evidence="8" id="KW-0460">Magnesium</keyword>
<accession>A0ABV8AC48</accession>
<dbReference type="NCBIfam" id="TIGR00383">
    <property type="entry name" value="corA"/>
    <property type="match status" value="1"/>
</dbReference>
<reference evidence="10" key="1">
    <citation type="journal article" date="2019" name="Int. J. Syst. Evol. Microbiol.">
        <title>The Global Catalogue of Microorganisms (GCM) 10K type strain sequencing project: providing services to taxonomists for standard genome sequencing and annotation.</title>
        <authorList>
            <consortium name="The Broad Institute Genomics Platform"/>
            <consortium name="The Broad Institute Genome Sequencing Center for Infectious Disease"/>
            <person name="Wu L."/>
            <person name="Ma J."/>
        </authorList>
    </citation>
    <scope>NUCLEOTIDE SEQUENCE [LARGE SCALE GENOMIC DNA]</scope>
    <source>
        <strain evidence="10">CECT 8979</strain>
    </source>
</reference>
<comment type="subcellular location">
    <subcellularLocation>
        <location evidence="1">Cell membrane</location>
        <topology evidence="1">Multi-pass membrane protein</topology>
    </subcellularLocation>
    <subcellularLocation>
        <location evidence="8">Membrane</location>
        <topology evidence="8">Multi-pass membrane protein</topology>
    </subcellularLocation>
</comment>
<keyword evidence="10" id="KW-1185">Reference proteome</keyword>
<dbReference type="EMBL" id="JBHSAT010000001">
    <property type="protein sequence ID" value="MFC3875681.1"/>
    <property type="molecule type" value="Genomic_DNA"/>
</dbReference>
<comment type="similarity">
    <text evidence="2 8">Belongs to the CorA metal ion transporter (MIT) (TC 1.A.35) family.</text>
</comment>
<comment type="function">
    <text evidence="8">Mediates influx of magnesium ions.</text>
</comment>
<dbReference type="PANTHER" id="PTHR46494:SF1">
    <property type="entry name" value="CORA FAMILY METAL ION TRANSPORTER (EUROFUNG)"/>
    <property type="match status" value="1"/>
</dbReference>
<protein>
    <recommendedName>
        <fullName evidence="8">Magnesium transport protein CorA</fullName>
    </recommendedName>
</protein>
<evidence type="ECO:0000256" key="5">
    <source>
        <dbReference type="ARBA" id="ARBA00022692"/>
    </source>
</evidence>
<dbReference type="InterPro" id="IPR045863">
    <property type="entry name" value="CorA_TM1_TM2"/>
</dbReference>
<keyword evidence="5 8" id="KW-0812">Transmembrane</keyword>
<proteinExistence type="inferred from homology"/>
<sequence>MLKRKKTSRKKTDDAKKHIGQVPGTLIYTGKKDKVLLKIDSFDYNTDRLEETQIIDINDAKLFRDTDSITWINVNGLNFTEEIETIGAHYCLHPLVLEDIVNTSQRPKIDEYEDYIFVVLKMLYYDENGENMVIEQVSLVMGKNYVISFQEAEGDVFNSIRDRLRMAKGRIRTQKADYLLYALMDSIVDHYFSIIETLGNKIEDLETELFAGTAREDINIEVQQLKREILKVRRAIFPLREVVSRIEKTEHPLIQKRTVTYFRDVYDHLIQVSENIDIYREMIWSLMDMYMTTVSNRMNEVMKVLTIISTIFIPLTFIAGIYGMNFEYIPELQYRNGYFVLWGVMILMFIGLVIYFKRRKWL</sequence>
<keyword evidence="6 8" id="KW-1133">Transmembrane helix</keyword>
<evidence type="ECO:0000256" key="6">
    <source>
        <dbReference type="ARBA" id="ARBA00022989"/>
    </source>
</evidence>
<gene>
    <name evidence="8 9" type="primary">corA</name>
    <name evidence="9" type="ORF">ACFOSX_00420</name>
</gene>
<dbReference type="Proteomes" id="UP001595812">
    <property type="component" value="Unassembled WGS sequence"/>
</dbReference>
<evidence type="ECO:0000313" key="10">
    <source>
        <dbReference type="Proteomes" id="UP001595812"/>
    </source>
</evidence>
<dbReference type="CDD" id="cd12828">
    <property type="entry name" value="TmCorA-like_1"/>
    <property type="match status" value="1"/>
</dbReference>
<name>A0ABV8AC48_9FLAO</name>
<dbReference type="Gene3D" id="1.20.58.340">
    <property type="entry name" value="Magnesium transport protein CorA, transmembrane region"/>
    <property type="match status" value="2"/>
</dbReference>
<dbReference type="Gene3D" id="3.30.460.20">
    <property type="entry name" value="CorA soluble domain-like"/>
    <property type="match status" value="1"/>
</dbReference>
<evidence type="ECO:0000256" key="2">
    <source>
        <dbReference type="ARBA" id="ARBA00009765"/>
    </source>
</evidence>
<dbReference type="InterPro" id="IPR004488">
    <property type="entry name" value="Mg/Co-transport_prot_CorA"/>
</dbReference>
<evidence type="ECO:0000256" key="3">
    <source>
        <dbReference type="ARBA" id="ARBA00022448"/>
    </source>
</evidence>
<dbReference type="SUPFAM" id="SSF144083">
    <property type="entry name" value="Magnesium transport protein CorA, transmembrane region"/>
    <property type="match status" value="1"/>
</dbReference>
<keyword evidence="8" id="KW-0406">Ion transport</keyword>
<dbReference type="SUPFAM" id="SSF143865">
    <property type="entry name" value="CorA soluble domain-like"/>
    <property type="match status" value="1"/>
</dbReference>
<evidence type="ECO:0000256" key="1">
    <source>
        <dbReference type="ARBA" id="ARBA00004651"/>
    </source>
</evidence>
<dbReference type="RefSeq" id="WP_386095893.1">
    <property type="nucleotide sequence ID" value="NZ_JBHSAT010000001.1"/>
</dbReference>
<keyword evidence="7 8" id="KW-0472">Membrane</keyword>
<dbReference type="Pfam" id="PF01544">
    <property type="entry name" value="CorA"/>
    <property type="match status" value="1"/>
</dbReference>